<accession>A0A0D0BQM1</accession>
<name>A0A0D0BQM1_9AGAM</name>
<dbReference type="Proteomes" id="UP000054485">
    <property type="component" value="Unassembled WGS sequence"/>
</dbReference>
<reference evidence="1 2" key="1">
    <citation type="submission" date="2014-04" db="EMBL/GenBank/DDBJ databases">
        <authorList>
            <consortium name="DOE Joint Genome Institute"/>
            <person name="Kuo A."/>
            <person name="Ruytinx J."/>
            <person name="Rineau F."/>
            <person name="Colpaert J."/>
            <person name="Kohler A."/>
            <person name="Nagy L.G."/>
            <person name="Floudas D."/>
            <person name="Copeland A."/>
            <person name="Barry K.W."/>
            <person name="Cichocki N."/>
            <person name="Veneault-Fourrey C."/>
            <person name="LaButti K."/>
            <person name="Lindquist E.A."/>
            <person name="Lipzen A."/>
            <person name="Lundell T."/>
            <person name="Morin E."/>
            <person name="Murat C."/>
            <person name="Sun H."/>
            <person name="Tunlid A."/>
            <person name="Henrissat B."/>
            <person name="Grigoriev I.V."/>
            <person name="Hibbett D.S."/>
            <person name="Martin F."/>
            <person name="Nordberg H.P."/>
            <person name="Cantor M.N."/>
            <person name="Hua S.X."/>
        </authorList>
    </citation>
    <scope>NUCLEOTIDE SEQUENCE [LARGE SCALE GENOMIC DNA]</scope>
    <source>
        <strain evidence="1 2">UH-Slu-Lm8-n1</strain>
    </source>
</reference>
<sequence length="61" mass="6920">MDLTKPASSVSSQVNEFNPPVKINFYKVHITDHDNHTFPTFKKVTAFTVVHITSSSRFPDL</sequence>
<evidence type="ECO:0000313" key="2">
    <source>
        <dbReference type="Proteomes" id="UP000054485"/>
    </source>
</evidence>
<gene>
    <name evidence="1" type="ORF">CY34DRAFT_798820</name>
</gene>
<keyword evidence="2" id="KW-1185">Reference proteome</keyword>
<proteinExistence type="predicted"/>
<evidence type="ECO:0000313" key="1">
    <source>
        <dbReference type="EMBL" id="KIK47962.1"/>
    </source>
</evidence>
<reference evidence="2" key="2">
    <citation type="submission" date="2015-01" db="EMBL/GenBank/DDBJ databases">
        <title>Evolutionary Origins and Diversification of the Mycorrhizal Mutualists.</title>
        <authorList>
            <consortium name="DOE Joint Genome Institute"/>
            <consortium name="Mycorrhizal Genomics Consortium"/>
            <person name="Kohler A."/>
            <person name="Kuo A."/>
            <person name="Nagy L.G."/>
            <person name="Floudas D."/>
            <person name="Copeland A."/>
            <person name="Barry K.W."/>
            <person name="Cichocki N."/>
            <person name="Veneault-Fourrey C."/>
            <person name="LaButti K."/>
            <person name="Lindquist E.A."/>
            <person name="Lipzen A."/>
            <person name="Lundell T."/>
            <person name="Morin E."/>
            <person name="Murat C."/>
            <person name="Riley R."/>
            <person name="Ohm R."/>
            <person name="Sun H."/>
            <person name="Tunlid A."/>
            <person name="Henrissat B."/>
            <person name="Grigoriev I.V."/>
            <person name="Hibbett D.S."/>
            <person name="Martin F."/>
        </authorList>
    </citation>
    <scope>NUCLEOTIDE SEQUENCE [LARGE SCALE GENOMIC DNA]</scope>
    <source>
        <strain evidence="2">UH-Slu-Lm8-n1</strain>
    </source>
</reference>
<organism evidence="1 2">
    <name type="scientific">Suillus luteus UH-Slu-Lm8-n1</name>
    <dbReference type="NCBI Taxonomy" id="930992"/>
    <lineage>
        <taxon>Eukaryota</taxon>
        <taxon>Fungi</taxon>
        <taxon>Dikarya</taxon>
        <taxon>Basidiomycota</taxon>
        <taxon>Agaricomycotina</taxon>
        <taxon>Agaricomycetes</taxon>
        <taxon>Agaricomycetidae</taxon>
        <taxon>Boletales</taxon>
        <taxon>Suillineae</taxon>
        <taxon>Suillaceae</taxon>
        <taxon>Suillus</taxon>
    </lineage>
</organism>
<dbReference type="EMBL" id="KN835142">
    <property type="protein sequence ID" value="KIK47962.1"/>
    <property type="molecule type" value="Genomic_DNA"/>
</dbReference>
<dbReference type="InParanoid" id="A0A0D0BQM1"/>
<protein>
    <submittedName>
        <fullName evidence="1">Uncharacterized protein</fullName>
    </submittedName>
</protein>
<dbReference type="HOGENOM" id="CLU_2924234_0_0_1"/>
<dbReference type="AlphaFoldDB" id="A0A0D0BQM1"/>